<proteinExistence type="predicted"/>
<dbReference type="GO" id="GO:0005737">
    <property type="term" value="C:cytoplasm"/>
    <property type="evidence" value="ECO:0007669"/>
    <property type="project" value="UniProtKB-SubCell"/>
</dbReference>
<dbReference type="GO" id="GO:0006310">
    <property type="term" value="P:DNA recombination"/>
    <property type="evidence" value="ECO:0007669"/>
    <property type="project" value="UniProtKB-KW"/>
</dbReference>
<gene>
    <name evidence="12" type="primary">xerD_3</name>
    <name evidence="12" type="ORF">CLNEO_20450</name>
</gene>
<reference evidence="12 13" key="1">
    <citation type="submission" date="2016-01" db="EMBL/GenBank/DDBJ databases">
        <title>Genome sequence of Clostridium neopropionicum X4, DSM-3847.</title>
        <authorList>
            <person name="Poehlein A."/>
            <person name="Beck M.H."/>
            <person name="Bengelsdorf F.R."/>
            <person name="Daniel R."/>
            <person name="Duerre P."/>
        </authorList>
    </citation>
    <scope>NUCLEOTIDE SEQUENCE [LARGE SCALE GENOMIC DNA]</scope>
    <source>
        <strain evidence="12 13">DSM-3847</strain>
    </source>
</reference>
<dbReference type="Pfam" id="PF00589">
    <property type="entry name" value="Phage_integrase"/>
    <property type="match status" value="1"/>
</dbReference>
<keyword evidence="8" id="KW-0131">Cell cycle</keyword>
<dbReference type="PROSITE" id="PS51898">
    <property type="entry name" value="TYR_RECOMBINASE"/>
    <property type="match status" value="1"/>
</dbReference>
<dbReference type="PANTHER" id="PTHR30349:SF77">
    <property type="entry name" value="TYROSINE RECOMBINASE XERC"/>
    <property type="match status" value="1"/>
</dbReference>
<evidence type="ECO:0000256" key="4">
    <source>
        <dbReference type="ARBA" id="ARBA00022829"/>
    </source>
</evidence>
<dbReference type="InterPro" id="IPR011010">
    <property type="entry name" value="DNA_brk_join_enz"/>
</dbReference>
<dbReference type="AlphaFoldDB" id="A0A136WDR3"/>
<dbReference type="GO" id="GO:0051301">
    <property type="term" value="P:cell division"/>
    <property type="evidence" value="ECO:0007669"/>
    <property type="project" value="UniProtKB-KW"/>
</dbReference>
<dbReference type="InterPro" id="IPR050090">
    <property type="entry name" value="Tyrosine_recombinase_XerCD"/>
</dbReference>
<dbReference type="RefSeq" id="WP_066088406.1">
    <property type="nucleotide sequence ID" value="NZ_LRVM01000006.1"/>
</dbReference>
<dbReference type="STRING" id="36847.CLNEO_20450"/>
<evidence type="ECO:0000256" key="7">
    <source>
        <dbReference type="ARBA" id="ARBA00023172"/>
    </source>
</evidence>
<dbReference type="GO" id="GO:0003677">
    <property type="term" value="F:DNA binding"/>
    <property type="evidence" value="ECO:0007669"/>
    <property type="project" value="UniProtKB-UniRule"/>
</dbReference>
<dbReference type="Gene3D" id="1.10.443.10">
    <property type="entry name" value="Intergrase catalytic core"/>
    <property type="match status" value="1"/>
</dbReference>
<dbReference type="Gene3D" id="1.10.150.130">
    <property type="match status" value="1"/>
</dbReference>
<dbReference type="GO" id="GO:0007059">
    <property type="term" value="P:chromosome segregation"/>
    <property type="evidence" value="ECO:0007669"/>
    <property type="project" value="UniProtKB-KW"/>
</dbReference>
<dbReference type="InterPro" id="IPR002104">
    <property type="entry name" value="Integrase_catalytic"/>
</dbReference>
<dbReference type="GO" id="GO:0015074">
    <property type="term" value="P:DNA integration"/>
    <property type="evidence" value="ECO:0007669"/>
    <property type="project" value="UniProtKB-KW"/>
</dbReference>
<dbReference type="OrthoDB" id="283809at2"/>
<keyword evidence="4" id="KW-0159">Chromosome partition</keyword>
<organism evidence="12 13">
    <name type="scientific">Anaerotignum neopropionicum</name>
    <dbReference type="NCBI Taxonomy" id="36847"/>
    <lineage>
        <taxon>Bacteria</taxon>
        <taxon>Bacillati</taxon>
        <taxon>Bacillota</taxon>
        <taxon>Clostridia</taxon>
        <taxon>Lachnospirales</taxon>
        <taxon>Anaerotignaceae</taxon>
        <taxon>Anaerotignum</taxon>
    </lineage>
</organism>
<evidence type="ECO:0000256" key="3">
    <source>
        <dbReference type="ARBA" id="ARBA00022618"/>
    </source>
</evidence>
<keyword evidence="6 9" id="KW-0238">DNA-binding</keyword>
<evidence type="ECO:0000256" key="9">
    <source>
        <dbReference type="PROSITE-ProRule" id="PRU01248"/>
    </source>
</evidence>
<feature type="domain" description="Core-binding (CB)" evidence="11">
    <location>
        <begin position="21"/>
        <end position="131"/>
    </location>
</feature>
<dbReference type="PROSITE" id="PS51900">
    <property type="entry name" value="CB"/>
    <property type="match status" value="1"/>
</dbReference>
<feature type="domain" description="Tyr recombinase" evidence="10">
    <location>
        <begin position="152"/>
        <end position="346"/>
    </location>
</feature>
<dbReference type="InterPro" id="IPR013762">
    <property type="entry name" value="Integrase-like_cat_sf"/>
</dbReference>
<evidence type="ECO:0000256" key="2">
    <source>
        <dbReference type="ARBA" id="ARBA00022490"/>
    </source>
</evidence>
<evidence type="ECO:0000256" key="8">
    <source>
        <dbReference type="ARBA" id="ARBA00023306"/>
    </source>
</evidence>
<evidence type="ECO:0000256" key="5">
    <source>
        <dbReference type="ARBA" id="ARBA00022908"/>
    </source>
</evidence>
<dbReference type="PATRIC" id="fig|36847.3.peg.2404"/>
<comment type="subcellular location">
    <subcellularLocation>
        <location evidence="1">Cytoplasm</location>
    </subcellularLocation>
</comment>
<keyword evidence="3" id="KW-0132">Cell division</keyword>
<keyword evidence="5" id="KW-0229">DNA integration</keyword>
<dbReference type="Proteomes" id="UP000070539">
    <property type="component" value="Unassembled WGS sequence"/>
</dbReference>
<keyword evidence="7" id="KW-0233">DNA recombination</keyword>
<dbReference type="InterPro" id="IPR044068">
    <property type="entry name" value="CB"/>
</dbReference>
<evidence type="ECO:0000259" key="10">
    <source>
        <dbReference type="PROSITE" id="PS51898"/>
    </source>
</evidence>
<evidence type="ECO:0000259" key="11">
    <source>
        <dbReference type="PROSITE" id="PS51900"/>
    </source>
</evidence>
<dbReference type="PANTHER" id="PTHR30349">
    <property type="entry name" value="PHAGE INTEGRASE-RELATED"/>
    <property type="match status" value="1"/>
</dbReference>
<evidence type="ECO:0000256" key="6">
    <source>
        <dbReference type="ARBA" id="ARBA00023125"/>
    </source>
</evidence>
<accession>A0A136WDR3</accession>
<keyword evidence="2" id="KW-0963">Cytoplasm</keyword>
<dbReference type="InterPro" id="IPR010998">
    <property type="entry name" value="Integrase_recombinase_N"/>
</dbReference>
<evidence type="ECO:0000256" key="1">
    <source>
        <dbReference type="ARBA" id="ARBA00004496"/>
    </source>
</evidence>
<dbReference type="EMBL" id="LRVM01000006">
    <property type="protein sequence ID" value="KXL52636.1"/>
    <property type="molecule type" value="Genomic_DNA"/>
</dbReference>
<keyword evidence="13" id="KW-1185">Reference proteome</keyword>
<name>A0A136WDR3_9FIRM</name>
<comment type="caution">
    <text evidence="12">The sequence shown here is derived from an EMBL/GenBank/DDBJ whole genome shotgun (WGS) entry which is preliminary data.</text>
</comment>
<evidence type="ECO:0000313" key="13">
    <source>
        <dbReference type="Proteomes" id="UP000070539"/>
    </source>
</evidence>
<sequence length="353" mass="40743">MSTYHENLKNQETLRLREIQKELPPFLMEFFRGIAQTTSTKTRLGYAYDLRIFFRYLYEEHGTLGGIDSARLTVESLNQVSSDDIDCFMEYLSYYIRPDYEHPESGMELHNDEKGKSRKLAAIRSMYKYFYKKKKVVANPAAIVETPKIHNKQIVRLDVNEMADFLDAVESGGKLSDHQKAFHDRTKKRDLAITTLLLGTGMRVSECVGINIKDIDFKNNAIKIIRKGGNEVFLYFGEEVQAALEDYLEERQHAITKKENEDALFLSSQGKRITVRAVQNLVKKYAFGVTVKKISPHKLRSTFGTNLYQETGDIYLVADALGHADVNTTRKHYAEIEDQRRRKAASYIKLRKE</sequence>
<evidence type="ECO:0000313" key="12">
    <source>
        <dbReference type="EMBL" id="KXL52636.1"/>
    </source>
</evidence>
<protein>
    <submittedName>
        <fullName evidence="12">Tyrosine recombinase XerD</fullName>
    </submittedName>
</protein>
<dbReference type="SUPFAM" id="SSF56349">
    <property type="entry name" value="DNA breaking-rejoining enzymes"/>
    <property type="match status" value="1"/>
</dbReference>